<evidence type="ECO:0000313" key="7">
    <source>
        <dbReference type="EMBL" id="QOV89097.1"/>
    </source>
</evidence>
<keyword evidence="4" id="KW-0378">Hydrolase</keyword>
<accession>A0A7M2WU95</accession>
<keyword evidence="3" id="KW-0732">Signal</keyword>
<dbReference type="Gene3D" id="3.40.50.1820">
    <property type="entry name" value="alpha/beta hydrolase"/>
    <property type="match status" value="1"/>
</dbReference>
<dbReference type="InterPro" id="IPR029058">
    <property type="entry name" value="AB_hydrolase_fold"/>
</dbReference>
<feature type="region of interest" description="Disordered" evidence="6">
    <location>
        <begin position="25"/>
        <end position="66"/>
    </location>
</feature>
<dbReference type="Proteomes" id="UP000593765">
    <property type="component" value="Chromosome"/>
</dbReference>
<keyword evidence="5" id="KW-0325">Glycoprotein</keyword>
<gene>
    <name evidence="7" type="ORF">IPV69_23220</name>
</gene>
<evidence type="ECO:0000256" key="3">
    <source>
        <dbReference type="ARBA" id="ARBA00022729"/>
    </source>
</evidence>
<dbReference type="PANTHER" id="PTHR11802">
    <property type="entry name" value="SERINE PROTEASE FAMILY S10 SERINE CARBOXYPEPTIDASE"/>
    <property type="match status" value="1"/>
</dbReference>
<protein>
    <submittedName>
        <fullName evidence="7">Peptidase S10</fullName>
    </submittedName>
</protein>
<keyword evidence="8" id="KW-1185">Reference proteome</keyword>
<keyword evidence="1" id="KW-0121">Carboxypeptidase</keyword>
<evidence type="ECO:0000313" key="8">
    <source>
        <dbReference type="Proteomes" id="UP000593765"/>
    </source>
</evidence>
<reference evidence="7 8" key="1">
    <citation type="submission" date="2020-10" db="EMBL/GenBank/DDBJ databases">
        <title>Wide distribution of Phycisphaera-like planctomycetes from WD2101 soil group in peatlands and genome analysis of the first cultivated representative.</title>
        <authorList>
            <person name="Dedysh S.N."/>
            <person name="Beletsky A.V."/>
            <person name="Ivanova A."/>
            <person name="Kulichevskaya I.S."/>
            <person name="Suzina N.E."/>
            <person name="Philippov D.A."/>
            <person name="Rakitin A.L."/>
            <person name="Mardanov A.V."/>
            <person name="Ravin N.V."/>
        </authorList>
    </citation>
    <scope>NUCLEOTIDE SEQUENCE [LARGE SCALE GENOMIC DNA]</scope>
    <source>
        <strain evidence="7 8">M1803</strain>
    </source>
</reference>
<evidence type="ECO:0000256" key="2">
    <source>
        <dbReference type="ARBA" id="ARBA00022670"/>
    </source>
</evidence>
<dbReference type="RefSeq" id="WP_206292116.1">
    <property type="nucleotide sequence ID" value="NZ_CP063458.1"/>
</dbReference>
<dbReference type="Pfam" id="PF00450">
    <property type="entry name" value="Peptidase_S10"/>
    <property type="match status" value="1"/>
</dbReference>
<evidence type="ECO:0000256" key="6">
    <source>
        <dbReference type="SAM" id="MobiDB-lite"/>
    </source>
</evidence>
<dbReference type="GO" id="GO:0004185">
    <property type="term" value="F:serine-type carboxypeptidase activity"/>
    <property type="evidence" value="ECO:0007669"/>
    <property type="project" value="InterPro"/>
</dbReference>
<proteinExistence type="predicted"/>
<evidence type="ECO:0000256" key="1">
    <source>
        <dbReference type="ARBA" id="ARBA00022645"/>
    </source>
</evidence>
<evidence type="ECO:0000256" key="4">
    <source>
        <dbReference type="ARBA" id="ARBA00022801"/>
    </source>
</evidence>
<dbReference type="AlphaFoldDB" id="A0A7M2WU95"/>
<evidence type="ECO:0000256" key="5">
    <source>
        <dbReference type="ARBA" id="ARBA00023180"/>
    </source>
</evidence>
<dbReference type="InterPro" id="IPR001563">
    <property type="entry name" value="Peptidase_S10"/>
</dbReference>
<organism evidence="7 8">
    <name type="scientific">Humisphaera borealis</name>
    <dbReference type="NCBI Taxonomy" id="2807512"/>
    <lineage>
        <taxon>Bacteria</taxon>
        <taxon>Pseudomonadati</taxon>
        <taxon>Planctomycetota</taxon>
        <taxon>Phycisphaerae</taxon>
        <taxon>Tepidisphaerales</taxon>
        <taxon>Tepidisphaeraceae</taxon>
        <taxon>Humisphaera</taxon>
    </lineage>
</organism>
<dbReference type="EMBL" id="CP063458">
    <property type="protein sequence ID" value="QOV89097.1"/>
    <property type="molecule type" value="Genomic_DNA"/>
</dbReference>
<feature type="compositionally biased region" description="Basic and acidic residues" evidence="6">
    <location>
        <begin position="42"/>
        <end position="60"/>
    </location>
</feature>
<dbReference type="GO" id="GO:0006508">
    <property type="term" value="P:proteolysis"/>
    <property type="evidence" value="ECO:0007669"/>
    <property type="project" value="UniProtKB-KW"/>
</dbReference>
<name>A0A7M2WU95_9BACT</name>
<sequence>MPARQFTLLALFFALLTPLPVPEVRAESPATKPATQPATEARPADAKPPEEKRTDGKSDKNLSVTEGQITIAGKPVKYTATAGTYPLKEDGGKTKADLFFIAYEKHPRPATADEAAKRPITFVFNGGPGAASVWLHLGTAGPVRVKLSDKGEALPPPYKTVENEFSWLAATDMVFIDPVGTGYSRAAAGEDGKQFYGVEEDLRWVAEFIRLYTTRNLRWPSPKFLAGESYGTTRAAGLSNHLLQRQGIALNGVILISTVLNFQTLSFGNGNDLPYMLFLPTYTATAHYHGKLPEDLQKDLKAALKESEAFAVGPYASILARGASATADERTEAVKKLARLTGLSESVVRKADLRIDSDLFRKSLLLDEQKVVGRFDSRLTGYDPDSLERGSDHDPSFNQFFAAYAGAFNDYARRTLKYESDLQYDVLTGRVQPWNFGRAGNGYLNVADDLERAMRLSPHTKLMVASGHYDLATPYLGAAYTLRQMKLSESLRKNITETFYPGGHMLYHEASGLKQLQADVTKFIEAATGTGATHE</sequence>
<dbReference type="PANTHER" id="PTHR11802:SF3">
    <property type="entry name" value="RETINOID-INDUCIBLE SERINE CARBOXYPEPTIDASE"/>
    <property type="match status" value="1"/>
</dbReference>
<dbReference type="SUPFAM" id="SSF53474">
    <property type="entry name" value="alpha/beta-Hydrolases"/>
    <property type="match status" value="1"/>
</dbReference>
<keyword evidence="2" id="KW-0645">Protease</keyword>
<dbReference type="KEGG" id="hbs:IPV69_23220"/>